<keyword evidence="2" id="KW-1185">Reference proteome</keyword>
<reference evidence="1" key="1">
    <citation type="journal article" date="2019" name="bioRxiv">
        <title>The Genome of the Zebra Mussel, Dreissena polymorpha: A Resource for Invasive Species Research.</title>
        <authorList>
            <person name="McCartney M.A."/>
            <person name="Auch B."/>
            <person name="Kono T."/>
            <person name="Mallez S."/>
            <person name="Zhang Y."/>
            <person name="Obille A."/>
            <person name="Becker A."/>
            <person name="Abrahante J.E."/>
            <person name="Garbe J."/>
            <person name="Badalamenti J.P."/>
            <person name="Herman A."/>
            <person name="Mangelson H."/>
            <person name="Liachko I."/>
            <person name="Sullivan S."/>
            <person name="Sone E.D."/>
            <person name="Koren S."/>
            <person name="Silverstein K.A.T."/>
            <person name="Beckman K.B."/>
            <person name="Gohl D.M."/>
        </authorList>
    </citation>
    <scope>NUCLEOTIDE SEQUENCE</scope>
    <source>
        <strain evidence="1">Duluth1</strain>
        <tissue evidence="1">Whole animal</tissue>
    </source>
</reference>
<proteinExistence type="predicted"/>
<evidence type="ECO:0000313" key="2">
    <source>
        <dbReference type="Proteomes" id="UP000828390"/>
    </source>
</evidence>
<organism evidence="1 2">
    <name type="scientific">Dreissena polymorpha</name>
    <name type="common">Zebra mussel</name>
    <name type="synonym">Mytilus polymorpha</name>
    <dbReference type="NCBI Taxonomy" id="45954"/>
    <lineage>
        <taxon>Eukaryota</taxon>
        <taxon>Metazoa</taxon>
        <taxon>Spiralia</taxon>
        <taxon>Lophotrochozoa</taxon>
        <taxon>Mollusca</taxon>
        <taxon>Bivalvia</taxon>
        <taxon>Autobranchia</taxon>
        <taxon>Heteroconchia</taxon>
        <taxon>Euheterodonta</taxon>
        <taxon>Imparidentia</taxon>
        <taxon>Neoheterodontei</taxon>
        <taxon>Myida</taxon>
        <taxon>Dreissenoidea</taxon>
        <taxon>Dreissenidae</taxon>
        <taxon>Dreissena</taxon>
    </lineage>
</organism>
<sequence length="188" mass="21559">MFFNRWGPFANSSECQNVTSRVFTCFHYIHIEKIAPPTGHVFNRSGPFSNSFHDDWAKIVTSCVLTRKTAPPPPLAAILGMKCDFYNIIGTNLLTKFHDDRTKNVASRVFTRKTASPTGSHIGHEIFELDRDFIRTKLLTNFHEDRTINVASRVFTNKCGRTDRQRTKTGHKSSLEQSINRLTKFHQD</sequence>
<protein>
    <submittedName>
        <fullName evidence="1">Uncharacterized protein</fullName>
    </submittedName>
</protein>
<name>A0A9D4MBU5_DREPO</name>
<dbReference type="AlphaFoldDB" id="A0A9D4MBU5"/>
<evidence type="ECO:0000313" key="1">
    <source>
        <dbReference type="EMBL" id="KAH3873381.1"/>
    </source>
</evidence>
<reference evidence="1" key="2">
    <citation type="submission" date="2020-11" db="EMBL/GenBank/DDBJ databases">
        <authorList>
            <person name="McCartney M.A."/>
            <person name="Auch B."/>
            <person name="Kono T."/>
            <person name="Mallez S."/>
            <person name="Becker A."/>
            <person name="Gohl D.M."/>
            <person name="Silverstein K.A.T."/>
            <person name="Koren S."/>
            <person name="Bechman K.B."/>
            <person name="Herman A."/>
            <person name="Abrahante J.E."/>
            <person name="Garbe J."/>
        </authorList>
    </citation>
    <scope>NUCLEOTIDE SEQUENCE</scope>
    <source>
        <strain evidence="1">Duluth1</strain>
        <tissue evidence="1">Whole animal</tissue>
    </source>
</reference>
<dbReference type="Proteomes" id="UP000828390">
    <property type="component" value="Unassembled WGS sequence"/>
</dbReference>
<dbReference type="EMBL" id="JAIWYP010000002">
    <property type="protein sequence ID" value="KAH3873381.1"/>
    <property type="molecule type" value="Genomic_DNA"/>
</dbReference>
<gene>
    <name evidence="1" type="ORF">DPMN_036615</name>
</gene>
<accession>A0A9D4MBU5</accession>
<comment type="caution">
    <text evidence="1">The sequence shown here is derived from an EMBL/GenBank/DDBJ whole genome shotgun (WGS) entry which is preliminary data.</text>
</comment>